<dbReference type="EMBL" id="FNPG01000005">
    <property type="protein sequence ID" value="SDX93274.1"/>
    <property type="molecule type" value="Genomic_DNA"/>
</dbReference>
<dbReference type="GO" id="GO:0051301">
    <property type="term" value="P:cell division"/>
    <property type="evidence" value="ECO:0007669"/>
    <property type="project" value="UniProtKB-KW"/>
</dbReference>
<dbReference type="InterPro" id="IPR003768">
    <property type="entry name" value="ScpA"/>
</dbReference>
<keyword evidence="1 3" id="KW-0159">Chromosome partition</keyword>
<evidence type="ECO:0000256" key="1">
    <source>
        <dbReference type="ARBA" id="ARBA00022829"/>
    </source>
</evidence>
<gene>
    <name evidence="3" type="primary">scpA</name>
    <name evidence="4" type="ORF">SAMN02910414_00342</name>
</gene>
<dbReference type="Gene3D" id="1.10.10.580">
    <property type="entry name" value="Structural maintenance of chromosome 1. Chain E"/>
    <property type="match status" value="1"/>
</dbReference>
<dbReference type="Pfam" id="PF02616">
    <property type="entry name" value="SMC_ScpA"/>
    <property type="match status" value="1"/>
</dbReference>
<comment type="subunit">
    <text evidence="3">Component of a cohesin-like complex composed of ScpA, ScpB and the Smc homodimer, in which ScpA and ScpB bind to the head domain of Smc. The presence of the three proteins is required for the association of the complex with DNA.</text>
</comment>
<proteinExistence type="inferred from homology"/>
<comment type="subcellular location">
    <subcellularLocation>
        <location evidence="3">Cytoplasm</location>
    </subcellularLocation>
    <text evidence="3">Associated with two foci at the outer edges of the nucleoid region in young cells, and at four foci within both cell halves in older cells.</text>
</comment>
<dbReference type="AlphaFoldDB" id="A0A1H3FSZ9"/>
<dbReference type="HAMAP" id="MF_01805">
    <property type="entry name" value="ScpA"/>
    <property type="match status" value="1"/>
</dbReference>
<dbReference type="PANTHER" id="PTHR33969:SF2">
    <property type="entry name" value="SEGREGATION AND CONDENSATION PROTEIN A"/>
    <property type="match status" value="1"/>
</dbReference>
<dbReference type="GO" id="GO:0005737">
    <property type="term" value="C:cytoplasm"/>
    <property type="evidence" value="ECO:0007669"/>
    <property type="project" value="UniProtKB-SubCell"/>
</dbReference>
<comment type="function">
    <text evidence="3">Participates in chromosomal partition during cell division. May act via the formation of a condensin-like complex containing Smc and ScpB that pull DNA away from mid-cell into both cell halves.</text>
</comment>
<dbReference type="Proteomes" id="UP000183918">
    <property type="component" value="Unassembled WGS sequence"/>
</dbReference>
<dbReference type="GO" id="GO:0006260">
    <property type="term" value="P:DNA replication"/>
    <property type="evidence" value="ECO:0007669"/>
    <property type="project" value="UniProtKB-UniRule"/>
</dbReference>
<protein>
    <recommendedName>
        <fullName evidence="2 3">Segregation and condensation protein A</fullName>
    </recommendedName>
</protein>
<dbReference type="Gene3D" id="6.10.250.2410">
    <property type="match status" value="1"/>
</dbReference>
<organism evidence="4 5">
    <name type="scientific">Lachnobacterium bovis DSM 14045</name>
    <dbReference type="NCBI Taxonomy" id="1122142"/>
    <lineage>
        <taxon>Bacteria</taxon>
        <taxon>Bacillati</taxon>
        <taxon>Bacillota</taxon>
        <taxon>Clostridia</taxon>
        <taxon>Lachnospirales</taxon>
        <taxon>Lachnospiraceae</taxon>
        <taxon>Lachnobacterium</taxon>
    </lineage>
</organism>
<keyword evidence="5" id="KW-1185">Reference proteome</keyword>
<keyword evidence="3" id="KW-0131">Cell cycle</keyword>
<dbReference type="OrthoDB" id="9811016at2"/>
<evidence type="ECO:0000313" key="4">
    <source>
        <dbReference type="EMBL" id="SDX93274.1"/>
    </source>
</evidence>
<dbReference type="GO" id="GO:0007059">
    <property type="term" value="P:chromosome segregation"/>
    <property type="evidence" value="ECO:0007669"/>
    <property type="project" value="UniProtKB-UniRule"/>
</dbReference>
<dbReference type="InterPro" id="IPR023093">
    <property type="entry name" value="ScpA-like_C"/>
</dbReference>
<dbReference type="STRING" id="1122142.SAMN02910414_00342"/>
<evidence type="ECO:0000256" key="2">
    <source>
        <dbReference type="ARBA" id="ARBA00044777"/>
    </source>
</evidence>
<keyword evidence="3" id="KW-0963">Cytoplasm</keyword>
<evidence type="ECO:0000313" key="5">
    <source>
        <dbReference type="Proteomes" id="UP000183918"/>
    </source>
</evidence>
<reference evidence="4 5" key="1">
    <citation type="submission" date="2016-10" db="EMBL/GenBank/DDBJ databases">
        <authorList>
            <person name="de Groot N.N."/>
        </authorList>
    </citation>
    <scope>NUCLEOTIDE SEQUENCE [LARGE SCALE GENOMIC DNA]</scope>
    <source>
        <strain evidence="4 5">DSM 14045</strain>
    </source>
</reference>
<comment type="similarity">
    <text evidence="3">Belongs to the ScpA family.</text>
</comment>
<sequence length="309" mass="36538">MEMTVKLQVFEGPLDLLLYLLEKNKVNIYDIPIVEITDQYMEYIDEMRQRDLEVMSEFLVMAATLLSIKAKMLLPKKKNEDEEEVDPREELVQQLLEYKMYKYMAYELKDRQIDAEKSMYKKPTIPEEVKSYEEPVNLDELVKGITLQKLNKIFKDVMKKQVDKVDPIRSKFGKIEKEEFSLEEKMLYVENYALNRSKFSFKNLLEEQSSKTEIIVTFLAILELMKSGKIYISQEEIFGDICIESKIYTKEKKNFEVNIINPDTKKYDRDKYEVDINSSDVNNISTEISKNITTEITNDDVLEDTKTFE</sequence>
<keyword evidence="3" id="KW-0132">Cell division</keyword>
<evidence type="ECO:0000256" key="3">
    <source>
        <dbReference type="HAMAP-Rule" id="MF_01805"/>
    </source>
</evidence>
<accession>A0A1H3FSZ9</accession>
<dbReference type="PANTHER" id="PTHR33969">
    <property type="entry name" value="SEGREGATION AND CONDENSATION PROTEIN A"/>
    <property type="match status" value="1"/>
</dbReference>
<name>A0A1H3FSZ9_9FIRM</name>